<protein>
    <recommendedName>
        <fullName evidence="1">Treslin N-terminal domain-containing protein</fullName>
    </recommendedName>
</protein>
<evidence type="ECO:0000313" key="2">
    <source>
        <dbReference type="EMBL" id="KAK2107475.1"/>
    </source>
</evidence>
<dbReference type="PANTHER" id="PTHR21556">
    <property type="entry name" value="TRESLIN"/>
    <property type="match status" value="1"/>
</dbReference>
<dbReference type="Proteomes" id="UP001266305">
    <property type="component" value="Unassembled WGS sequence"/>
</dbReference>
<dbReference type="InterPro" id="IPR053919">
    <property type="entry name" value="Treslin_N"/>
</dbReference>
<dbReference type="EMBL" id="JASSZA010000006">
    <property type="protein sequence ID" value="KAK2107475.1"/>
    <property type="molecule type" value="Genomic_DNA"/>
</dbReference>
<name>A0ABQ9VEJ3_SAGOE</name>
<dbReference type="PANTHER" id="PTHR21556:SF2">
    <property type="entry name" value="TRESLIN"/>
    <property type="match status" value="1"/>
</dbReference>
<proteinExistence type="predicted"/>
<reference evidence="2 3" key="1">
    <citation type="submission" date="2023-05" db="EMBL/GenBank/DDBJ databases">
        <title>B98-5 Cell Line De Novo Hybrid Assembly: An Optical Mapping Approach.</title>
        <authorList>
            <person name="Kananen K."/>
            <person name="Auerbach J.A."/>
            <person name="Kautto E."/>
            <person name="Blachly J.S."/>
        </authorList>
    </citation>
    <scope>NUCLEOTIDE SEQUENCE [LARGE SCALE GENOMIC DNA]</scope>
    <source>
        <strain evidence="2">B95-8</strain>
        <tissue evidence="2">Cell line</tissue>
    </source>
</reference>
<accession>A0ABQ9VEJ3</accession>
<organism evidence="2 3">
    <name type="scientific">Saguinus oedipus</name>
    <name type="common">Cotton-top tamarin</name>
    <name type="synonym">Oedipomidas oedipus</name>
    <dbReference type="NCBI Taxonomy" id="9490"/>
    <lineage>
        <taxon>Eukaryota</taxon>
        <taxon>Metazoa</taxon>
        <taxon>Chordata</taxon>
        <taxon>Craniata</taxon>
        <taxon>Vertebrata</taxon>
        <taxon>Euteleostomi</taxon>
        <taxon>Mammalia</taxon>
        <taxon>Eutheria</taxon>
        <taxon>Euarchontoglires</taxon>
        <taxon>Primates</taxon>
        <taxon>Haplorrhini</taxon>
        <taxon>Platyrrhini</taxon>
        <taxon>Cebidae</taxon>
        <taxon>Callitrichinae</taxon>
        <taxon>Saguinus</taxon>
    </lineage>
</organism>
<evidence type="ECO:0000259" key="1">
    <source>
        <dbReference type="Pfam" id="PF21854"/>
    </source>
</evidence>
<dbReference type="InterPro" id="IPR026153">
    <property type="entry name" value="Treslin"/>
</dbReference>
<comment type="caution">
    <text evidence="2">The sequence shown here is derived from an EMBL/GenBank/DDBJ whole genome shotgun (WGS) entry which is preliminary data.</text>
</comment>
<evidence type="ECO:0000313" key="3">
    <source>
        <dbReference type="Proteomes" id="UP001266305"/>
    </source>
</evidence>
<keyword evidence="3" id="KW-1185">Reference proteome</keyword>
<feature type="domain" description="Treslin N-terminal" evidence="1">
    <location>
        <begin position="19"/>
        <end position="213"/>
    </location>
</feature>
<dbReference type="Pfam" id="PF21854">
    <property type="entry name" value="Treslin_N"/>
    <property type="match status" value="1"/>
</dbReference>
<gene>
    <name evidence="2" type="ORF">P7K49_012640</name>
</gene>
<sequence length="235" mass="26162">MALGPGPRGGGTADMASCHKVMLLLDTAGGAARHSRVRRAALRLLTYLSCRFGLARVHWAFKFFDSQGARSRPSRVSDFRELGGRSWEDFEEELEARLEDRAHLPGPAPRATYTHGALVETLLDYQWDRPEITSPAKPILRSSGRRLLDAESEAREAEATLGGLANAVFLLAPCPHSQRELLQFVSGSEAQAQSPPPAPKQVMEKLLPRRVQEVMLARKITFYWVDTTEWSKVRA</sequence>